<accession>A0A4P9WUP4</accession>
<keyword evidence="4" id="KW-1185">Reference proteome</keyword>
<feature type="transmembrane region" description="Helical" evidence="2">
    <location>
        <begin position="12"/>
        <end position="35"/>
    </location>
</feature>
<reference evidence="4" key="1">
    <citation type="journal article" date="2018" name="Nat. Microbiol.">
        <title>Leveraging single-cell genomics to expand the fungal tree of life.</title>
        <authorList>
            <person name="Ahrendt S.R."/>
            <person name="Quandt C.A."/>
            <person name="Ciobanu D."/>
            <person name="Clum A."/>
            <person name="Salamov A."/>
            <person name="Andreopoulos B."/>
            <person name="Cheng J.F."/>
            <person name="Woyke T."/>
            <person name="Pelin A."/>
            <person name="Henrissat B."/>
            <person name="Reynolds N.K."/>
            <person name="Benny G.L."/>
            <person name="Smith M.E."/>
            <person name="James T.Y."/>
            <person name="Grigoriev I.V."/>
        </authorList>
    </citation>
    <scope>NUCLEOTIDE SEQUENCE [LARGE SCALE GENOMIC DNA]</scope>
</reference>
<evidence type="ECO:0000256" key="2">
    <source>
        <dbReference type="SAM" id="Phobius"/>
    </source>
</evidence>
<organism evidence="3 4">
    <name type="scientific">Blyttiomyces helicus</name>
    <dbReference type="NCBI Taxonomy" id="388810"/>
    <lineage>
        <taxon>Eukaryota</taxon>
        <taxon>Fungi</taxon>
        <taxon>Fungi incertae sedis</taxon>
        <taxon>Chytridiomycota</taxon>
        <taxon>Chytridiomycota incertae sedis</taxon>
        <taxon>Chytridiomycetes</taxon>
        <taxon>Chytridiomycetes incertae sedis</taxon>
        <taxon>Blyttiomyces</taxon>
    </lineage>
</organism>
<name>A0A4P9WUP4_9FUNG</name>
<keyword evidence="2" id="KW-0812">Transmembrane</keyword>
<dbReference type="Pfam" id="PF04070">
    <property type="entry name" value="DUF378"/>
    <property type="match status" value="1"/>
</dbReference>
<dbReference type="EMBL" id="KZ993809">
    <property type="protein sequence ID" value="RKO94846.1"/>
    <property type="molecule type" value="Genomic_DNA"/>
</dbReference>
<dbReference type="AlphaFoldDB" id="A0A4P9WUP4"/>
<proteinExistence type="predicted"/>
<keyword evidence="2" id="KW-0472">Membrane</keyword>
<feature type="region of interest" description="Disordered" evidence="1">
    <location>
        <begin position="290"/>
        <end position="312"/>
    </location>
</feature>
<keyword evidence="2" id="KW-1133">Transmembrane helix</keyword>
<dbReference type="InterPro" id="IPR007211">
    <property type="entry name" value="DUF378"/>
</dbReference>
<gene>
    <name evidence="3" type="ORF">BDK51DRAFT_51434</name>
</gene>
<protein>
    <submittedName>
        <fullName evidence="3">Uncharacterized protein</fullName>
    </submittedName>
</protein>
<feature type="compositionally biased region" description="Low complexity" evidence="1">
    <location>
        <begin position="300"/>
        <end position="311"/>
    </location>
</feature>
<evidence type="ECO:0000256" key="1">
    <source>
        <dbReference type="SAM" id="MobiDB-lite"/>
    </source>
</evidence>
<sequence>MRDYKMHEHLKKFHIGLHLLLIVIVLVGGLAWLPIGLGYLNPVHAIFQSYSRYVYNVVGVAAILLACKKDTYMPFLGWSAFPGNVLQIGGPSNANVQVKVKAHKGAVKVVYWAADISHSRNNAGVAPVDSWGYANLAITCPPSWQHDGQKHVHFRSVMPDVLRNNNIRALCINIFLCQKVNSKSMGHAQKSSSTNHKRSKRTAVIANVIVKVMNEMVNDLSSVDGEKSCHILALIKNKAGAELVKNLQDSTSELFKAIPVKILNKDISGQKYLSILGTVQPLFSVVDKNNDTTQNSGDLQQSQQETTTPETDSIVLPEEIQKIFEKNDENSELIKLAETLGSDLFSKEKFSPENMDFSNIMQMINIVKERFEDKVVSGEIDNEQITKQATMMLSKLKQTDIFKNGLPAGLAEQFSDESAIPMLINSFLGQSSATDLCSMFLPS</sequence>
<evidence type="ECO:0000313" key="4">
    <source>
        <dbReference type="Proteomes" id="UP000269721"/>
    </source>
</evidence>
<dbReference type="Proteomes" id="UP000269721">
    <property type="component" value="Unassembled WGS sequence"/>
</dbReference>
<evidence type="ECO:0000313" key="3">
    <source>
        <dbReference type="EMBL" id="RKO94846.1"/>
    </source>
</evidence>